<dbReference type="Proteomes" id="UP000284548">
    <property type="component" value="Unassembled WGS sequence"/>
</dbReference>
<gene>
    <name evidence="3" type="ORF">DW192_05730</name>
    <name evidence="1" type="ORF">F7D59_08550</name>
    <name evidence="2" type="ORF">FYJ72_04880</name>
</gene>
<evidence type="ECO:0000313" key="5">
    <source>
        <dbReference type="Proteomes" id="UP000420635"/>
    </source>
</evidence>
<dbReference type="Proteomes" id="UP000450161">
    <property type="component" value="Unassembled WGS sequence"/>
</dbReference>
<evidence type="ECO:0000313" key="3">
    <source>
        <dbReference type="EMBL" id="RHH83525.1"/>
    </source>
</evidence>
<dbReference type="AlphaFoldDB" id="A0A414YBH3"/>
<evidence type="ECO:0000313" key="1">
    <source>
        <dbReference type="EMBL" id="MQN89895.1"/>
    </source>
</evidence>
<accession>A0A414YBH3</accession>
<reference evidence="5" key="3">
    <citation type="submission" date="2019-09" db="EMBL/GenBank/DDBJ databases">
        <title>Distinct polysaccharide growth profiles of human intestinal Prevotella copri isolates.</title>
        <authorList>
            <person name="Fehlner-Peach H."/>
            <person name="Magnabosco C."/>
            <person name="Raghavan V."/>
            <person name="Scher J.U."/>
            <person name="Tett A."/>
            <person name="Cox L.M."/>
            <person name="Gottsegen C."/>
            <person name="Watters A."/>
            <person name="Wiltshire- Gordon J.D."/>
            <person name="Segata N."/>
            <person name="Bonneau R."/>
            <person name="Littman D.R."/>
        </authorList>
    </citation>
    <scope>NUCLEOTIDE SEQUENCE [LARGE SCALE GENOMIC DNA]</scope>
    <source>
        <strain evidence="5">iP54</strain>
    </source>
</reference>
<protein>
    <submittedName>
        <fullName evidence="3">DUF3791 domain-containing protein</fullName>
    </submittedName>
</protein>
<evidence type="ECO:0000313" key="4">
    <source>
        <dbReference type="Proteomes" id="UP000284548"/>
    </source>
</evidence>
<evidence type="ECO:0000313" key="6">
    <source>
        <dbReference type="Proteomes" id="UP000450161"/>
    </source>
</evidence>
<name>A0A414YBH3_9BACT</name>
<dbReference type="EMBL" id="VZBQ01000098">
    <property type="protein sequence ID" value="MQN89895.1"/>
    <property type="molecule type" value="Genomic_DNA"/>
</dbReference>
<dbReference type="Proteomes" id="UP000420635">
    <property type="component" value="Unassembled WGS sequence"/>
</dbReference>
<reference evidence="2 6" key="2">
    <citation type="submission" date="2019-08" db="EMBL/GenBank/DDBJ databases">
        <title>In-depth cultivation of the pig gut microbiome towards novel bacterial diversity and tailored functional studies.</title>
        <authorList>
            <person name="Wylensek D."/>
            <person name="Hitch T.C.A."/>
            <person name="Clavel T."/>
        </authorList>
    </citation>
    <scope>NUCLEOTIDE SEQUENCE [LARGE SCALE GENOMIC DNA]</scope>
    <source>
        <strain evidence="2 6">LKV-178-WT-2C</strain>
    </source>
</reference>
<organism evidence="3 4">
    <name type="scientific">Segatella copri</name>
    <dbReference type="NCBI Taxonomy" id="165179"/>
    <lineage>
        <taxon>Bacteria</taxon>
        <taxon>Pseudomonadati</taxon>
        <taxon>Bacteroidota</taxon>
        <taxon>Bacteroidia</taxon>
        <taxon>Bacteroidales</taxon>
        <taxon>Prevotellaceae</taxon>
        <taxon>Segatella</taxon>
    </lineage>
</organism>
<dbReference type="EMBL" id="VUNF01000006">
    <property type="protein sequence ID" value="MST77029.1"/>
    <property type="molecule type" value="Genomic_DNA"/>
</dbReference>
<comment type="caution">
    <text evidence="3">The sequence shown here is derived from an EMBL/GenBank/DDBJ whole genome shotgun (WGS) entry which is preliminary data.</text>
</comment>
<evidence type="ECO:0000313" key="2">
    <source>
        <dbReference type="EMBL" id="MST77029.1"/>
    </source>
</evidence>
<dbReference type="EMBL" id="QRKB01000010">
    <property type="protein sequence ID" value="RHH83525.1"/>
    <property type="molecule type" value="Genomic_DNA"/>
</dbReference>
<reference evidence="1" key="4">
    <citation type="submission" date="2022-12" db="EMBL/GenBank/DDBJ databases">
        <title>Distinct polysaccharide growth profiles of human intestinal Prevotella copri isolates.</title>
        <authorList>
            <person name="Fehlner-Peach H."/>
            <person name="Magnabosco C."/>
            <person name="Raghavan V."/>
            <person name="Scher J.U."/>
            <person name="Tett A."/>
            <person name="Cox L.M."/>
            <person name="Gottsegen C."/>
            <person name="Watters A."/>
            <person name="Wiltshire- Gordon J.D."/>
            <person name="Segata N."/>
            <person name="Bonneau R."/>
            <person name="Littman D.R."/>
        </authorList>
    </citation>
    <scope>NUCLEOTIDE SEQUENCE</scope>
    <source>
        <strain evidence="1">IP54</strain>
    </source>
</reference>
<dbReference type="RefSeq" id="WP_118254402.1">
    <property type="nucleotide sequence ID" value="NZ_DAWDQD010000040.1"/>
</dbReference>
<sequence length="76" mass="9018">MLRDSQLWMKIGRICTLLAKRLDISPERAFDIFQMSKTNELLHDERSLLYLMSDLYIVDDVIMELQSADGLHRIYK</sequence>
<proteinExistence type="predicted"/>
<reference evidence="3 4" key="1">
    <citation type="submission" date="2018-08" db="EMBL/GenBank/DDBJ databases">
        <title>A genome reference for cultivated species of the human gut microbiota.</title>
        <authorList>
            <person name="Zou Y."/>
            <person name="Xue W."/>
            <person name="Luo G."/>
        </authorList>
    </citation>
    <scope>NUCLEOTIDE SEQUENCE [LARGE SCALE GENOMIC DNA]</scope>
    <source>
        <strain evidence="3 4">AM16-54</strain>
    </source>
</reference>